<feature type="compositionally biased region" description="Basic and acidic residues" evidence="19">
    <location>
        <begin position="599"/>
        <end position="611"/>
    </location>
</feature>
<feature type="compositionally biased region" description="Pro residues" evidence="19">
    <location>
        <begin position="1186"/>
        <end position="1196"/>
    </location>
</feature>
<keyword evidence="13 18" id="KW-0175">Coiled coil</keyword>
<dbReference type="GO" id="GO:0005886">
    <property type="term" value="C:plasma membrane"/>
    <property type="evidence" value="ECO:0007669"/>
    <property type="project" value="UniProtKB-SubCell"/>
</dbReference>
<feature type="region of interest" description="Disordered" evidence="19">
    <location>
        <begin position="882"/>
        <end position="1436"/>
    </location>
</feature>
<dbReference type="GO" id="GO:0003779">
    <property type="term" value="F:actin binding"/>
    <property type="evidence" value="ECO:0007669"/>
    <property type="project" value="UniProtKB-KW"/>
</dbReference>
<evidence type="ECO:0000256" key="2">
    <source>
        <dbReference type="ARBA" id="ARBA00004134"/>
    </source>
</evidence>
<feature type="compositionally biased region" description="Polar residues" evidence="19">
    <location>
        <begin position="319"/>
        <end position="335"/>
    </location>
</feature>
<dbReference type="PANTHER" id="PTHR11216:SF173">
    <property type="entry name" value="ACTIN CYTOSKELETON-REGULATORY COMPLEX PROTEIN PAN1"/>
    <property type="match status" value="1"/>
</dbReference>
<feature type="compositionally biased region" description="Acidic residues" evidence="19">
    <location>
        <begin position="1155"/>
        <end position="1165"/>
    </location>
</feature>
<dbReference type="SMART" id="SM00246">
    <property type="entry name" value="WH2"/>
    <property type="match status" value="1"/>
</dbReference>
<feature type="domain" description="EH" evidence="20">
    <location>
        <begin position="175"/>
        <end position="263"/>
    </location>
</feature>
<protein>
    <recommendedName>
        <fullName evidence="6">Actin cytoskeleton-regulatory complex protein PAN1</fullName>
    </recommendedName>
    <alternativeName>
        <fullName evidence="7">Actin cytoskeleton-regulatory complex protein pan1</fullName>
    </alternativeName>
</protein>
<dbReference type="PANTHER" id="PTHR11216">
    <property type="entry name" value="EH DOMAIN"/>
    <property type="match status" value="1"/>
</dbReference>
<feature type="compositionally biased region" description="Basic and acidic residues" evidence="19">
    <location>
        <begin position="1135"/>
        <end position="1154"/>
    </location>
</feature>
<feature type="compositionally biased region" description="Low complexity" evidence="19">
    <location>
        <begin position="1235"/>
        <end position="1254"/>
    </location>
</feature>
<dbReference type="InterPro" id="IPR011992">
    <property type="entry name" value="EF-hand-dom_pair"/>
</dbReference>
<evidence type="ECO:0000259" key="21">
    <source>
        <dbReference type="PROSITE" id="PS50222"/>
    </source>
</evidence>
<feature type="compositionally biased region" description="Low complexity" evidence="19">
    <location>
        <begin position="754"/>
        <end position="763"/>
    </location>
</feature>
<feature type="compositionally biased region" description="Low complexity" evidence="19">
    <location>
        <begin position="918"/>
        <end position="931"/>
    </location>
</feature>
<dbReference type="EMBL" id="JAVHNQ010000006">
    <property type="protein sequence ID" value="KAK6343952.1"/>
    <property type="molecule type" value="Genomic_DNA"/>
</dbReference>
<dbReference type="PROSITE" id="PS50222">
    <property type="entry name" value="EF_HAND_2"/>
    <property type="match status" value="1"/>
</dbReference>
<dbReference type="Gene3D" id="1.10.238.10">
    <property type="entry name" value="EF-hand"/>
    <property type="match status" value="2"/>
</dbReference>
<dbReference type="Pfam" id="PF02205">
    <property type="entry name" value="WH2"/>
    <property type="match status" value="1"/>
</dbReference>
<evidence type="ECO:0000256" key="10">
    <source>
        <dbReference type="ARBA" id="ARBA00022583"/>
    </source>
</evidence>
<evidence type="ECO:0000256" key="8">
    <source>
        <dbReference type="ARBA" id="ARBA00022475"/>
    </source>
</evidence>
<proteinExistence type="inferred from homology"/>
<sequence length="1436" mass="154641">MYGNPGQFGQLPQQQFAGNQYQQQPLPQQQQQQLQQQQQQYGAGLGVPGQLGPQPTGYQQPGFMPQPTGYTGLSPVPLNNQYTGLPPQQTGLPPQPTGVPGYPGAFGAAPPVPQIPSQFQQQQQQQLAQPQPSPQTPTQPSIPKPPASASTSASSKRRSQVKIPNIRLTFITAADQAKFEQLFKAGVQDGQALSGNNAKEILLRSGLPATTLENIWSLSDTTKSGHLMFPEFAVAMWLCNVARSGQALPTTLPEKISNEVSSMVDIISFAVPDTAPEQTRRTNVPKFEAPSASTPTPPPPQPERSITVSPPVPQPQPSNLAALSQLQTGISSQPTGMPPQPSGFQSQGLGVPGINLQSQVTGYQGGSLGRHGGSLLAPSVSSLQPQFTANLGPGSTLSALQSQPTGRPGQWGFVNAPAGGLPGLEALSARLMPQAGGHQGGFTTTGLTGNAKIPWAITKDEKTIYDGIFSAWDGLKKGFIAGPQAIEVFGQSGLDRGDLERIWTLSDPGNKGRLDRDEFAVAMHLIYRKLQGSDIPARLPPELIPPSTRGFTDSVNAVKGFLKADAEVRRTSGANLLPQATGVSLMKNRSFKSGGGLQEPRKDATLFRNNDDDVGYQSSARRRAGGRSPSPAPPTEELSIEQLRKKVREKQILLDAIDIKDEDQHEEDAIMDRRDRRDADDLYRRIRRVQEDIDAHPNASLRSADAGAEKRALKRQLQNLTDRLPDLASKLRKTERSIMDAKLELFRLKDAKAHPGSSSHIIGTGPGGTITESDRSKARARAKMQARMAQLTGKPAPVDSGAGDEEEAARRLADETSRARDEKERNERMIRDIEENSEELKVSVEDTLRGGDGLDSSSSSEHEKRRWEEGLGVEEEVREFIYDLERSSKLSRSSRRDPVETERRPTPKYAIDDRNTRDASPPSRSSTPRASDYSRGSASSPATVEDRAARIKRQAEERMAAKMAQFGIQRSGSPAESANQRLEREKREREEKRRQADEESARREEQRQKKLAADFGPPVVESKKPPRPAPRTKPAKPDPRKDEEAAARRAQEEALRREQEQQEVERLRMEEEERREEEELLRQQQEARDRIKALEEQAQQDKAKRAEAKAEAARRKAEASKASDERQKRLAAMKAEVERAKAEEERLRLERLKLEEDDSSSDDEGPQQITPTKENPDDSWGAPKVASPPPPPPAPAAEPVASAAETNPFFRKLGSNGSASSSSVTSPQPAPAAPTAPATTSTSSTSAAAAAAAAEVSHNPFHKFTAQPSVPAPKIPRYGTKDDDDWSVVSGETGNDDEDDDGVGREGAAELASKFFGGLGLPRASTSVASPTSPQGFSSPPPAPPPMPTGGPPPPPPPPPMLGAPPPPPPPMLGAPPPPPMLGGPPPPPPGGAPVGGGAGGGDRSALFAQIQGGGPRLKKTVTKDRSQATTAGRVL</sequence>
<dbReference type="InterPro" id="IPR003124">
    <property type="entry name" value="WH2_dom"/>
</dbReference>
<evidence type="ECO:0000256" key="13">
    <source>
        <dbReference type="ARBA" id="ARBA00023054"/>
    </source>
</evidence>
<evidence type="ECO:0000256" key="6">
    <source>
        <dbReference type="ARBA" id="ARBA00015110"/>
    </source>
</evidence>
<dbReference type="Pfam" id="PF12763">
    <property type="entry name" value="EH"/>
    <property type="match status" value="2"/>
</dbReference>
<evidence type="ECO:0000313" key="23">
    <source>
        <dbReference type="EMBL" id="KAK6343952.1"/>
    </source>
</evidence>
<feature type="region of interest" description="Disordered" evidence="19">
    <location>
        <begin position="274"/>
        <end position="357"/>
    </location>
</feature>
<evidence type="ECO:0000256" key="16">
    <source>
        <dbReference type="ARBA" id="ARBA00023212"/>
    </source>
</evidence>
<dbReference type="GO" id="GO:0016197">
    <property type="term" value="P:endosomal transport"/>
    <property type="evidence" value="ECO:0007669"/>
    <property type="project" value="TreeGrafter"/>
</dbReference>
<name>A0AAV9UPE5_9PEZI</name>
<feature type="domain" description="EH" evidence="20">
    <location>
        <begin position="461"/>
        <end position="550"/>
    </location>
</feature>
<evidence type="ECO:0000256" key="12">
    <source>
        <dbReference type="ARBA" id="ARBA00022753"/>
    </source>
</evidence>
<evidence type="ECO:0000256" key="17">
    <source>
        <dbReference type="ARBA" id="ARBA00025194"/>
    </source>
</evidence>
<dbReference type="FunFam" id="1.10.238.10:FF:000349">
    <property type="entry name" value="Actin cytoskeleton-regulatory complex protein PAN1"/>
    <property type="match status" value="1"/>
</dbReference>
<feature type="region of interest" description="Disordered" evidence="19">
    <location>
        <begin position="589"/>
        <end position="638"/>
    </location>
</feature>
<feature type="compositionally biased region" description="Gly residues" evidence="19">
    <location>
        <begin position="1393"/>
        <end position="1403"/>
    </location>
</feature>
<feature type="compositionally biased region" description="Basic and acidic residues" evidence="19">
    <location>
        <begin position="882"/>
        <end position="917"/>
    </location>
</feature>
<keyword evidence="8" id="KW-1003">Cell membrane</keyword>
<reference evidence="23 24" key="1">
    <citation type="submission" date="2019-10" db="EMBL/GenBank/DDBJ databases">
        <authorList>
            <person name="Palmer J.M."/>
        </authorList>
    </citation>
    <scope>NUCLEOTIDE SEQUENCE [LARGE SCALE GENOMIC DNA]</scope>
    <source>
        <strain evidence="23 24">TWF696</strain>
    </source>
</reference>
<dbReference type="PROSITE" id="PS50031">
    <property type="entry name" value="EH"/>
    <property type="match status" value="2"/>
</dbReference>
<evidence type="ECO:0000313" key="24">
    <source>
        <dbReference type="Proteomes" id="UP001375240"/>
    </source>
</evidence>
<feature type="compositionally biased region" description="Basic and acidic residues" evidence="19">
    <location>
        <begin position="1035"/>
        <end position="1072"/>
    </location>
</feature>
<dbReference type="Proteomes" id="UP001375240">
    <property type="component" value="Unassembled WGS sequence"/>
</dbReference>
<evidence type="ECO:0000256" key="15">
    <source>
        <dbReference type="ARBA" id="ARBA00023203"/>
    </source>
</evidence>
<comment type="caution">
    <text evidence="23">The sequence shown here is derived from an EMBL/GenBank/DDBJ whole genome shotgun (WGS) entry which is preliminary data.</text>
</comment>
<feature type="region of interest" description="Disordered" evidence="19">
    <location>
        <begin position="1"/>
        <end position="160"/>
    </location>
</feature>
<feature type="compositionally biased region" description="Pro residues" evidence="19">
    <location>
        <begin position="131"/>
        <end position="146"/>
    </location>
</feature>
<feature type="compositionally biased region" description="Polar residues" evidence="19">
    <location>
        <begin position="1324"/>
        <end position="1338"/>
    </location>
</feature>
<keyword evidence="16" id="KW-0206">Cytoskeleton</keyword>
<feature type="compositionally biased region" description="Low complexity" evidence="19">
    <location>
        <begin position="83"/>
        <end position="130"/>
    </location>
</feature>
<evidence type="ECO:0000256" key="11">
    <source>
        <dbReference type="ARBA" id="ARBA00022737"/>
    </source>
</evidence>
<evidence type="ECO:0000259" key="20">
    <source>
        <dbReference type="PROSITE" id="PS50031"/>
    </source>
</evidence>
<dbReference type="PROSITE" id="PS51082">
    <property type="entry name" value="WH2"/>
    <property type="match status" value="1"/>
</dbReference>
<feature type="compositionally biased region" description="Basic and acidic residues" evidence="19">
    <location>
        <begin position="944"/>
        <end position="960"/>
    </location>
</feature>
<dbReference type="GO" id="GO:0005509">
    <property type="term" value="F:calcium ion binding"/>
    <property type="evidence" value="ECO:0007669"/>
    <property type="project" value="InterPro"/>
</dbReference>
<evidence type="ECO:0000259" key="22">
    <source>
        <dbReference type="PROSITE" id="PS51082"/>
    </source>
</evidence>
<dbReference type="InterPro" id="IPR000261">
    <property type="entry name" value="EH_dom"/>
</dbReference>
<dbReference type="SUPFAM" id="SSF47473">
    <property type="entry name" value="EF-hand"/>
    <property type="match status" value="2"/>
</dbReference>
<evidence type="ECO:0000256" key="5">
    <source>
        <dbReference type="ARBA" id="ARBA00011159"/>
    </source>
</evidence>
<organism evidence="23 24">
    <name type="scientific">Orbilia brochopaga</name>
    <dbReference type="NCBI Taxonomy" id="3140254"/>
    <lineage>
        <taxon>Eukaryota</taxon>
        <taxon>Fungi</taxon>
        <taxon>Dikarya</taxon>
        <taxon>Ascomycota</taxon>
        <taxon>Pezizomycotina</taxon>
        <taxon>Orbiliomycetes</taxon>
        <taxon>Orbiliales</taxon>
        <taxon>Orbiliaceae</taxon>
        <taxon>Orbilia</taxon>
    </lineage>
</organism>
<comment type="similarity">
    <text evidence="4">Belongs to the PAN1 family.</text>
</comment>
<evidence type="ECO:0000256" key="1">
    <source>
        <dbReference type="ARBA" id="ARBA00004125"/>
    </source>
</evidence>
<evidence type="ECO:0000256" key="14">
    <source>
        <dbReference type="ARBA" id="ARBA00023136"/>
    </source>
</evidence>
<keyword evidence="24" id="KW-1185">Reference proteome</keyword>
<comment type="subcellular location">
    <subcellularLocation>
        <location evidence="3">Cell membrane</location>
        <topology evidence="3">Peripheral membrane protein</topology>
        <orientation evidence="3">Cytoplasmic side</orientation>
    </subcellularLocation>
    <subcellularLocation>
        <location evidence="2">Cytoplasm</location>
        <location evidence="2">Cytoskeleton</location>
        <location evidence="2">Actin patch</location>
    </subcellularLocation>
    <subcellularLocation>
        <location evidence="1">Endosome membrane</location>
        <topology evidence="1">Peripheral membrane protein</topology>
        <orientation evidence="1">Cytoplasmic side</orientation>
    </subcellularLocation>
</comment>
<dbReference type="GO" id="GO:0006897">
    <property type="term" value="P:endocytosis"/>
    <property type="evidence" value="ECO:0007669"/>
    <property type="project" value="UniProtKB-KW"/>
</dbReference>
<keyword evidence="14" id="KW-0472">Membrane</keyword>
<gene>
    <name evidence="23" type="primary">PAN1</name>
    <name evidence="23" type="ORF">TWF696_007605</name>
</gene>
<feature type="compositionally biased region" description="Polar residues" evidence="19">
    <location>
        <begin position="968"/>
        <end position="980"/>
    </location>
</feature>
<feature type="domain" description="WH2" evidence="22">
    <location>
        <begin position="1403"/>
        <end position="1421"/>
    </location>
</feature>
<comment type="function">
    <text evidence="17">Component of the PAN1 actin cytoskeleton-regulatory complex required for the internalization of endosomes during actin-coupled endocytosis. The complex links the site of endocytosis to the cell membrane-associated actin cytoskeleton. Mediates uptake of external molecules and vacuolar degradation of plasma membrane proteins. Plays a role in the proper organization of the cell membrane-associated actin cytoskeleton and promotes its destabilization.</text>
</comment>
<feature type="region of interest" description="Disordered" evidence="19">
    <location>
        <begin position="754"/>
        <end position="870"/>
    </location>
</feature>
<feature type="compositionally biased region" description="Basic and acidic residues" evidence="19">
    <location>
        <begin position="1085"/>
        <end position="1128"/>
    </location>
</feature>
<feature type="compositionally biased region" description="Low complexity" evidence="19">
    <location>
        <begin position="1"/>
        <end position="42"/>
    </location>
</feature>
<keyword evidence="9" id="KW-0963">Cytoplasm</keyword>
<dbReference type="SMART" id="SM00027">
    <property type="entry name" value="EH"/>
    <property type="match status" value="2"/>
</dbReference>
<evidence type="ECO:0000256" key="9">
    <source>
        <dbReference type="ARBA" id="ARBA00022490"/>
    </source>
</evidence>
<accession>A0AAV9UPE5</accession>
<dbReference type="GO" id="GO:0030479">
    <property type="term" value="C:actin cortical patch"/>
    <property type="evidence" value="ECO:0007669"/>
    <property type="project" value="UniProtKB-SubCell"/>
</dbReference>
<feature type="coiled-coil region" evidence="18">
    <location>
        <begin position="703"/>
        <end position="751"/>
    </location>
</feature>
<dbReference type="InterPro" id="IPR002048">
    <property type="entry name" value="EF_hand_dom"/>
</dbReference>
<feature type="compositionally biased region" description="Basic and acidic residues" evidence="19">
    <location>
        <begin position="860"/>
        <end position="869"/>
    </location>
</feature>
<keyword evidence="10" id="KW-0254">Endocytosis</keyword>
<evidence type="ECO:0000256" key="4">
    <source>
        <dbReference type="ARBA" id="ARBA00009351"/>
    </source>
</evidence>
<evidence type="ECO:0000256" key="7">
    <source>
        <dbReference type="ARBA" id="ARBA00020728"/>
    </source>
</evidence>
<keyword evidence="11" id="KW-0677">Repeat</keyword>
<keyword evidence="12" id="KW-0967">Endosome</keyword>
<comment type="subunit">
    <text evidence="5">Component of the PAN1 actin cytoskeleton-regulatory complex.</text>
</comment>
<dbReference type="GO" id="GO:0010008">
    <property type="term" value="C:endosome membrane"/>
    <property type="evidence" value="ECO:0007669"/>
    <property type="project" value="UniProtKB-SubCell"/>
</dbReference>
<feature type="compositionally biased region" description="Basic and acidic residues" evidence="19">
    <location>
        <begin position="808"/>
        <end position="849"/>
    </location>
</feature>
<feature type="compositionally biased region" description="Pro residues" evidence="19">
    <location>
        <begin position="1339"/>
        <end position="1392"/>
    </location>
</feature>
<evidence type="ECO:0000256" key="18">
    <source>
        <dbReference type="SAM" id="Coils"/>
    </source>
</evidence>
<keyword evidence="15" id="KW-0009">Actin-binding</keyword>
<feature type="domain" description="EF-hand" evidence="21">
    <location>
        <begin position="494"/>
        <end position="529"/>
    </location>
</feature>
<feature type="compositionally biased region" description="Basic and acidic residues" evidence="19">
    <location>
        <begin position="981"/>
        <end position="1012"/>
    </location>
</feature>
<feature type="compositionally biased region" description="Low complexity" evidence="19">
    <location>
        <begin position="1218"/>
        <end position="1227"/>
    </location>
</feature>
<evidence type="ECO:0000256" key="19">
    <source>
        <dbReference type="SAM" id="MobiDB-lite"/>
    </source>
</evidence>
<evidence type="ECO:0000256" key="3">
    <source>
        <dbReference type="ARBA" id="ARBA00004413"/>
    </source>
</evidence>
<dbReference type="CDD" id="cd00052">
    <property type="entry name" value="EH"/>
    <property type="match status" value="2"/>
</dbReference>